<evidence type="ECO:0000256" key="1">
    <source>
        <dbReference type="SAM" id="Phobius"/>
    </source>
</evidence>
<feature type="transmembrane region" description="Helical" evidence="1">
    <location>
        <begin position="75"/>
        <end position="93"/>
    </location>
</feature>
<evidence type="ECO:0000313" key="2">
    <source>
        <dbReference type="EMBL" id="PIX92568.1"/>
    </source>
</evidence>
<gene>
    <name evidence="2" type="ORF">COZ26_01060</name>
</gene>
<proteinExistence type="predicted"/>
<sequence length="516" mass="60455">MLNFIADLPGKILSRRPLAYLLLFLVVGAYFLWLNSTPSFADPDSFYHAKIAELIKNSGPVKDFYWLPFTTLDDIYIDHHFLYHLILIPFLFVFNPLLAIKISAVIFAALAILAFQWLLDKFKIKYSLVYTILLLLVHQFIFRINLAKIPSLSLIFLLCFIYLLFTNKNKWSWLIFGLSFAYVWLYGGWPIMLGIGFVYFLTSLKAKPFLSALAGIICGLVINPYFPTNLKFYWQQTFQIGLINYQNVIDVGGEWYGMSFFSLVQYDLFIIILFILALLIFFIYFKKSAFAKAAADRQNFFNSTTLLIISIIFFILTLKSQRNIEYFIPFVLLFSSFTINNFLEFKKINLTNQIVKLYFKHQKIALLFIILLALYSPIIIGANFNGLKEDLRKNYNFNQFTGMAAWLKENSQAGDIVFHDNWDDWPVLFYHNSYNRYIIGLDPTFMYLKDKQAYWQWYNIVTGRTSENICAIIKDEFSVHYVFVKTGNEKLKNNLEQDNLCQLVYEDSDGFIYKIN</sequence>
<dbReference type="AlphaFoldDB" id="A0A2M7MHI9"/>
<feature type="transmembrane region" description="Helical" evidence="1">
    <location>
        <begin position="18"/>
        <end position="36"/>
    </location>
</feature>
<evidence type="ECO:0000313" key="3">
    <source>
        <dbReference type="Proteomes" id="UP000230658"/>
    </source>
</evidence>
<name>A0A2M7MHI9_9BACT</name>
<comment type="caution">
    <text evidence="2">The sequence shown here is derived from an EMBL/GenBank/DDBJ whole genome shotgun (WGS) entry which is preliminary data.</text>
</comment>
<keyword evidence="1" id="KW-0812">Transmembrane</keyword>
<accession>A0A2M7MHI9</accession>
<feature type="transmembrane region" description="Helical" evidence="1">
    <location>
        <begin position="208"/>
        <end position="226"/>
    </location>
</feature>
<feature type="transmembrane region" description="Helical" evidence="1">
    <location>
        <begin position="98"/>
        <end position="118"/>
    </location>
</feature>
<dbReference type="Proteomes" id="UP000230658">
    <property type="component" value="Unassembled WGS sequence"/>
</dbReference>
<evidence type="ECO:0008006" key="4">
    <source>
        <dbReference type="Google" id="ProtNLM"/>
    </source>
</evidence>
<feature type="transmembrane region" description="Helical" evidence="1">
    <location>
        <begin position="263"/>
        <end position="285"/>
    </location>
</feature>
<feature type="transmembrane region" description="Helical" evidence="1">
    <location>
        <begin position="171"/>
        <end position="201"/>
    </location>
</feature>
<organism evidence="2 3">
    <name type="scientific">Candidatus Kuenenbacteria bacterium CG_4_10_14_3_um_filter_39_14</name>
    <dbReference type="NCBI Taxonomy" id="1974614"/>
    <lineage>
        <taxon>Bacteria</taxon>
        <taxon>Candidatus Kueneniibacteriota</taxon>
    </lineage>
</organism>
<feature type="transmembrane region" description="Helical" evidence="1">
    <location>
        <begin position="124"/>
        <end position="142"/>
    </location>
</feature>
<feature type="transmembrane region" description="Helical" evidence="1">
    <location>
        <begin position="149"/>
        <end position="165"/>
    </location>
</feature>
<reference evidence="3" key="1">
    <citation type="submission" date="2017-09" db="EMBL/GenBank/DDBJ databases">
        <title>Depth-based differentiation of microbial function through sediment-hosted aquifers and enrichment of novel symbionts in the deep terrestrial subsurface.</title>
        <authorList>
            <person name="Probst A.J."/>
            <person name="Ladd B."/>
            <person name="Jarett J.K."/>
            <person name="Geller-Mcgrath D.E."/>
            <person name="Sieber C.M.K."/>
            <person name="Emerson J.B."/>
            <person name="Anantharaman K."/>
            <person name="Thomas B.C."/>
            <person name="Malmstrom R."/>
            <person name="Stieglmeier M."/>
            <person name="Klingl A."/>
            <person name="Woyke T."/>
            <person name="Ryan C.M."/>
            <person name="Banfield J.F."/>
        </authorList>
    </citation>
    <scope>NUCLEOTIDE SEQUENCE [LARGE SCALE GENOMIC DNA]</scope>
</reference>
<feature type="transmembrane region" description="Helical" evidence="1">
    <location>
        <begin position="324"/>
        <end position="343"/>
    </location>
</feature>
<feature type="transmembrane region" description="Helical" evidence="1">
    <location>
        <begin position="364"/>
        <end position="384"/>
    </location>
</feature>
<feature type="transmembrane region" description="Helical" evidence="1">
    <location>
        <begin position="300"/>
        <end position="318"/>
    </location>
</feature>
<dbReference type="EMBL" id="PFJV01000025">
    <property type="protein sequence ID" value="PIX92568.1"/>
    <property type="molecule type" value="Genomic_DNA"/>
</dbReference>
<keyword evidence="1" id="KW-0472">Membrane</keyword>
<keyword evidence="1" id="KW-1133">Transmembrane helix</keyword>
<protein>
    <recommendedName>
        <fullName evidence="4">Glycosyltransferase RgtA/B/C/D-like domain-containing protein</fullName>
    </recommendedName>
</protein>